<evidence type="ECO:0000313" key="2">
    <source>
        <dbReference type="Proteomes" id="UP000546701"/>
    </source>
</evidence>
<dbReference type="OrthoDB" id="7571144at2"/>
<protein>
    <submittedName>
        <fullName evidence="1">Uncharacterized protein</fullName>
    </submittedName>
</protein>
<accession>A0A7W9F4V1</accession>
<dbReference type="Proteomes" id="UP000546701">
    <property type="component" value="Unassembled WGS sequence"/>
</dbReference>
<dbReference type="AlphaFoldDB" id="A0A7W9F4V1"/>
<gene>
    <name evidence="1" type="ORF">FHS99_003357</name>
</gene>
<evidence type="ECO:0000313" key="1">
    <source>
        <dbReference type="EMBL" id="MBB5730850.1"/>
    </source>
</evidence>
<dbReference type="RefSeq" id="WP_157177890.1">
    <property type="nucleotide sequence ID" value="NZ_BMJP01000008.1"/>
</dbReference>
<comment type="caution">
    <text evidence="1">The sequence shown here is derived from an EMBL/GenBank/DDBJ whole genome shotgun (WGS) entry which is preliminary data.</text>
</comment>
<keyword evidence="2" id="KW-1185">Reference proteome</keyword>
<sequence>MRIDQLQPTPTSAEPLEIPSQLLDSVYRHQAHLLELVASFRAAGLDEEMVDASVRTLVDSYAKDLTAAIHAMMEASPRG</sequence>
<reference evidence="1 2" key="1">
    <citation type="submission" date="2020-08" db="EMBL/GenBank/DDBJ databases">
        <title>Genomic Encyclopedia of Type Strains, Phase IV (KMG-IV): sequencing the most valuable type-strain genomes for metagenomic binning, comparative biology and taxonomic classification.</title>
        <authorList>
            <person name="Goeker M."/>
        </authorList>
    </citation>
    <scope>NUCLEOTIDE SEQUENCE [LARGE SCALE GENOMIC DNA]</scope>
    <source>
        <strain evidence="1 2">DSM 103336</strain>
    </source>
</reference>
<proteinExistence type="predicted"/>
<organism evidence="1 2">
    <name type="scientific">Sphingomonas prati</name>
    <dbReference type="NCBI Taxonomy" id="1843237"/>
    <lineage>
        <taxon>Bacteria</taxon>
        <taxon>Pseudomonadati</taxon>
        <taxon>Pseudomonadota</taxon>
        <taxon>Alphaproteobacteria</taxon>
        <taxon>Sphingomonadales</taxon>
        <taxon>Sphingomonadaceae</taxon>
        <taxon>Sphingomonas</taxon>
    </lineage>
</organism>
<dbReference type="EMBL" id="JACIJR010000010">
    <property type="protein sequence ID" value="MBB5730850.1"/>
    <property type="molecule type" value="Genomic_DNA"/>
</dbReference>
<name>A0A7W9F4V1_9SPHN</name>